<dbReference type="InterPro" id="IPR011009">
    <property type="entry name" value="Kinase-like_dom_sf"/>
</dbReference>
<dbReference type="Proteomes" id="UP000077266">
    <property type="component" value="Unassembled WGS sequence"/>
</dbReference>
<keyword evidence="3" id="KW-1185">Reference proteome</keyword>
<dbReference type="InterPro" id="IPR000719">
    <property type="entry name" value="Prot_kinase_dom"/>
</dbReference>
<sequence length="159" mass="17793">MDIAEGLRYLHSKGVAWNDGHFCNMLLTEDLRIVLCDFGISSCPALNIPTSVLPGDLWRSPRPEPGTPRQDVFALATAAFVLLMGRWPHLKSFEVKLDDIEMVYGRHLRGEWDRGLLAVPGCRTLGEVLLRCWRGDYVGIDSILAAVVEACELCKRRLA</sequence>
<evidence type="ECO:0000313" key="3">
    <source>
        <dbReference type="Proteomes" id="UP000077266"/>
    </source>
</evidence>
<feature type="domain" description="Protein kinase" evidence="1">
    <location>
        <begin position="1"/>
        <end position="159"/>
    </location>
</feature>
<dbReference type="GO" id="GO:0005524">
    <property type="term" value="F:ATP binding"/>
    <property type="evidence" value="ECO:0007669"/>
    <property type="project" value="InterPro"/>
</dbReference>
<gene>
    <name evidence="2" type="ORF">EXIGLDRAFT_839605</name>
</gene>
<accession>A0A165EY50</accession>
<reference evidence="2 3" key="1">
    <citation type="journal article" date="2016" name="Mol. Biol. Evol.">
        <title>Comparative Genomics of Early-Diverging Mushroom-Forming Fungi Provides Insights into the Origins of Lignocellulose Decay Capabilities.</title>
        <authorList>
            <person name="Nagy L.G."/>
            <person name="Riley R."/>
            <person name="Tritt A."/>
            <person name="Adam C."/>
            <person name="Daum C."/>
            <person name="Floudas D."/>
            <person name="Sun H."/>
            <person name="Yadav J.S."/>
            <person name="Pangilinan J."/>
            <person name="Larsson K.H."/>
            <person name="Matsuura K."/>
            <person name="Barry K."/>
            <person name="Labutti K."/>
            <person name="Kuo R."/>
            <person name="Ohm R.A."/>
            <person name="Bhattacharya S.S."/>
            <person name="Shirouzu T."/>
            <person name="Yoshinaga Y."/>
            <person name="Martin F.M."/>
            <person name="Grigoriev I.V."/>
            <person name="Hibbett D.S."/>
        </authorList>
    </citation>
    <scope>NUCLEOTIDE SEQUENCE [LARGE SCALE GENOMIC DNA]</scope>
    <source>
        <strain evidence="2 3">HHB12029</strain>
    </source>
</reference>
<dbReference type="PROSITE" id="PS50011">
    <property type="entry name" value="PROTEIN_KINASE_DOM"/>
    <property type="match status" value="1"/>
</dbReference>
<name>A0A165EY50_EXIGL</name>
<dbReference type="SUPFAM" id="SSF56112">
    <property type="entry name" value="Protein kinase-like (PK-like)"/>
    <property type="match status" value="1"/>
</dbReference>
<dbReference type="EMBL" id="KV426111">
    <property type="protein sequence ID" value="KZV87956.1"/>
    <property type="molecule type" value="Genomic_DNA"/>
</dbReference>
<dbReference type="InParanoid" id="A0A165EY50"/>
<dbReference type="AlphaFoldDB" id="A0A165EY50"/>
<proteinExistence type="predicted"/>
<dbReference type="STRING" id="1314781.A0A165EY50"/>
<dbReference type="Pfam" id="PF00069">
    <property type="entry name" value="Pkinase"/>
    <property type="match status" value="1"/>
</dbReference>
<evidence type="ECO:0000313" key="2">
    <source>
        <dbReference type="EMBL" id="KZV87956.1"/>
    </source>
</evidence>
<dbReference type="Gene3D" id="1.10.510.10">
    <property type="entry name" value="Transferase(Phosphotransferase) domain 1"/>
    <property type="match status" value="1"/>
</dbReference>
<organism evidence="2 3">
    <name type="scientific">Exidia glandulosa HHB12029</name>
    <dbReference type="NCBI Taxonomy" id="1314781"/>
    <lineage>
        <taxon>Eukaryota</taxon>
        <taxon>Fungi</taxon>
        <taxon>Dikarya</taxon>
        <taxon>Basidiomycota</taxon>
        <taxon>Agaricomycotina</taxon>
        <taxon>Agaricomycetes</taxon>
        <taxon>Auriculariales</taxon>
        <taxon>Exidiaceae</taxon>
        <taxon>Exidia</taxon>
    </lineage>
</organism>
<evidence type="ECO:0000259" key="1">
    <source>
        <dbReference type="PROSITE" id="PS50011"/>
    </source>
</evidence>
<dbReference type="OrthoDB" id="3030888at2759"/>
<protein>
    <recommendedName>
        <fullName evidence="1">Protein kinase domain-containing protein</fullName>
    </recommendedName>
</protein>
<dbReference type="GO" id="GO:0004672">
    <property type="term" value="F:protein kinase activity"/>
    <property type="evidence" value="ECO:0007669"/>
    <property type="project" value="InterPro"/>
</dbReference>